<proteinExistence type="predicted"/>
<sequence>MGATSSRERVAVRSKSAVVEAYSGFFAGVGRALQAPPERVRGILADLASGSYLDFEIRQVIDHQARGLEAWGRPVVHVTDVELGPVSAMVHDCQDASRAGLADVRTHRLVPQSRGDAHRNLVAYLRLGGDQQWRVIDLVQHKASCHRL</sequence>
<dbReference type="AlphaFoldDB" id="A0A543CHM2"/>
<dbReference type="Proteomes" id="UP000316096">
    <property type="component" value="Unassembled WGS sequence"/>
</dbReference>
<dbReference type="EMBL" id="VFOZ01000001">
    <property type="protein sequence ID" value="TQL96588.1"/>
    <property type="molecule type" value="Genomic_DNA"/>
</dbReference>
<protein>
    <submittedName>
        <fullName evidence="1">Uncharacterized protein</fullName>
    </submittedName>
</protein>
<gene>
    <name evidence="1" type="ORF">FB559_2127</name>
</gene>
<keyword evidence="2" id="KW-1185">Reference proteome</keyword>
<comment type="caution">
    <text evidence="1">The sequence shown here is derived from an EMBL/GenBank/DDBJ whole genome shotgun (WGS) entry which is preliminary data.</text>
</comment>
<name>A0A543CHM2_9ACTN</name>
<organism evidence="1 2">
    <name type="scientific">Actinoallomurus bryophytorum</name>
    <dbReference type="NCBI Taxonomy" id="1490222"/>
    <lineage>
        <taxon>Bacteria</taxon>
        <taxon>Bacillati</taxon>
        <taxon>Actinomycetota</taxon>
        <taxon>Actinomycetes</taxon>
        <taxon>Streptosporangiales</taxon>
        <taxon>Thermomonosporaceae</taxon>
        <taxon>Actinoallomurus</taxon>
    </lineage>
</organism>
<dbReference type="OrthoDB" id="3534693at2"/>
<reference evidence="1 2" key="1">
    <citation type="submission" date="2019-06" db="EMBL/GenBank/DDBJ databases">
        <title>Sequencing the genomes of 1000 actinobacteria strains.</title>
        <authorList>
            <person name="Klenk H.-P."/>
        </authorList>
    </citation>
    <scope>NUCLEOTIDE SEQUENCE [LARGE SCALE GENOMIC DNA]</scope>
    <source>
        <strain evidence="1 2">DSM 102200</strain>
    </source>
</reference>
<evidence type="ECO:0000313" key="1">
    <source>
        <dbReference type="EMBL" id="TQL96588.1"/>
    </source>
</evidence>
<evidence type="ECO:0000313" key="2">
    <source>
        <dbReference type="Proteomes" id="UP000316096"/>
    </source>
</evidence>
<dbReference type="RefSeq" id="WP_141955426.1">
    <property type="nucleotide sequence ID" value="NZ_VFOZ01000001.1"/>
</dbReference>
<accession>A0A543CHM2</accession>